<name>A0A5A7MUE6_9PROT</name>
<dbReference type="Proteomes" id="UP000322084">
    <property type="component" value="Unassembled WGS sequence"/>
</dbReference>
<protein>
    <recommendedName>
        <fullName evidence="1">SnoaL-like domain-containing protein</fullName>
    </recommendedName>
</protein>
<dbReference type="InterPro" id="IPR037401">
    <property type="entry name" value="SnoaL-like"/>
</dbReference>
<organism evidence="2 3">
    <name type="scientific">Iodidimonas gelatinilytica</name>
    <dbReference type="NCBI Taxonomy" id="1236966"/>
    <lineage>
        <taxon>Bacteria</taxon>
        <taxon>Pseudomonadati</taxon>
        <taxon>Pseudomonadota</taxon>
        <taxon>Alphaproteobacteria</taxon>
        <taxon>Iodidimonadales</taxon>
        <taxon>Iodidimonadaceae</taxon>
        <taxon>Iodidimonas</taxon>
    </lineage>
</organism>
<dbReference type="Gene3D" id="3.10.450.50">
    <property type="match status" value="1"/>
</dbReference>
<proteinExistence type="predicted"/>
<dbReference type="InterPro" id="IPR032710">
    <property type="entry name" value="NTF2-like_dom_sf"/>
</dbReference>
<evidence type="ECO:0000259" key="1">
    <source>
        <dbReference type="Pfam" id="PF12680"/>
    </source>
</evidence>
<feature type="domain" description="SnoaL-like" evidence="1">
    <location>
        <begin position="17"/>
        <end position="120"/>
    </location>
</feature>
<comment type="caution">
    <text evidence="2">The sequence shown here is derived from an EMBL/GenBank/DDBJ whole genome shotgun (WGS) entry which is preliminary data.</text>
</comment>
<dbReference type="Pfam" id="PF12680">
    <property type="entry name" value="SnoaL_2"/>
    <property type="match status" value="1"/>
</dbReference>
<dbReference type="EMBL" id="BKCL01000006">
    <property type="protein sequence ID" value="GEQ98489.1"/>
    <property type="molecule type" value="Genomic_DNA"/>
</dbReference>
<evidence type="ECO:0000313" key="2">
    <source>
        <dbReference type="EMBL" id="GEQ98489.1"/>
    </source>
</evidence>
<dbReference type="AlphaFoldDB" id="A0A5A7MUE6"/>
<gene>
    <name evidence="2" type="ORF">JCM17844_21260</name>
</gene>
<dbReference type="RefSeq" id="WP_150000773.1">
    <property type="nucleotide sequence ID" value="NZ_BKCL01000006.1"/>
</dbReference>
<sequence>MQYQSDLSGDELINLAVKRYFGSVDKKDMDGTLVCFHDEAILTVQTSFTTHAGKTAIKRMFADFFSSFERIIHRDFECTADPANGRICASFTAELITKDGRTNLLHNTNFWRVRGDRFQEVYVYMSGDNVLI</sequence>
<accession>A0A5A7MUE6</accession>
<dbReference type="SUPFAM" id="SSF54427">
    <property type="entry name" value="NTF2-like"/>
    <property type="match status" value="1"/>
</dbReference>
<reference evidence="2 3" key="1">
    <citation type="submission" date="2019-09" db="EMBL/GenBank/DDBJ databases">
        <title>NBRP : Genome information of microbial organism related human and environment.</title>
        <authorList>
            <person name="Hattori M."/>
            <person name="Oshima K."/>
            <person name="Inaba H."/>
            <person name="Suda W."/>
            <person name="Sakamoto M."/>
            <person name="Iino T."/>
            <person name="Kitahara M."/>
            <person name="Oshida Y."/>
            <person name="Iida T."/>
            <person name="Kudo T."/>
            <person name="Itoh T."/>
            <person name="Ohkuma M."/>
        </authorList>
    </citation>
    <scope>NUCLEOTIDE SEQUENCE [LARGE SCALE GENOMIC DNA]</scope>
    <source>
        <strain evidence="2 3">Hi-2</strain>
    </source>
</reference>
<evidence type="ECO:0000313" key="3">
    <source>
        <dbReference type="Proteomes" id="UP000322084"/>
    </source>
</evidence>